<dbReference type="Gene3D" id="1.10.150.520">
    <property type="match status" value="1"/>
</dbReference>
<proteinExistence type="predicted"/>
<dbReference type="SUPFAM" id="SSF56784">
    <property type="entry name" value="HAD-like"/>
    <property type="match status" value="1"/>
</dbReference>
<dbReference type="EMBL" id="MHKB01000011">
    <property type="protein sequence ID" value="OGY78948.1"/>
    <property type="molecule type" value="Genomic_DNA"/>
</dbReference>
<dbReference type="InterPro" id="IPR036412">
    <property type="entry name" value="HAD-like_sf"/>
</dbReference>
<dbReference type="Proteomes" id="UP000177165">
    <property type="component" value="Unassembled WGS sequence"/>
</dbReference>
<evidence type="ECO:0000313" key="2">
    <source>
        <dbReference type="Proteomes" id="UP000177165"/>
    </source>
</evidence>
<name>A0A1G2APW4_9BACT</name>
<dbReference type="AlphaFoldDB" id="A0A1G2APW4"/>
<organism evidence="1 2">
    <name type="scientific">Candidatus Kerfeldbacteria bacterium RIFCSPHIGHO2_02_FULL_42_14</name>
    <dbReference type="NCBI Taxonomy" id="1798540"/>
    <lineage>
        <taxon>Bacteria</taxon>
        <taxon>Candidatus Kerfeldiibacteriota</taxon>
    </lineage>
</organism>
<dbReference type="STRING" id="1798540.A3B74_03595"/>
<dbReference type="Gene3D" id="3.40.50.1000">
    <property type="entry name" value="HAD superfamily/HAD-like"/>
    <property type="match status" value="1"/>
</dbReference>
<dbReference type="InterPro" id="IPR023214">
    <property type="entry name" value="HAD_sf"/>
</dbReference>
<evidence type="ECO:0000313" key="1">
    <source>
        <dbReference type="EMBL" id="OGY78948.1"/>
    </source>
</evidence>
<accession>A0A1G2APW4</accession>
<protein>
    <recommendedName>
        <fullName evidence="3">Haloacid dehalogenase</fullName>
    </recommendedName>
</protein>
<reference evidence="1 2" key="1">
    <citation type="journal article" date="2016" name="Nat. Commun.">
        <title>Thousands of microbial genomes shed light on interconnected biogeochemical processes in an aquifer system.</title>
        <authorList>
            <person name="Anantharaman K."/>
            <person name="Brown C.T."/>
            <person name="Hug L.A."/>
            <person name="Sharon I."/>
            <person name="Castelle C.J."/>
            <person name="Probst A.J."/>
            <person name="Thomas B.C."/>
            <person name="Singh A."/>
            <person name="Wilkins M.J."/>
            <person name="Karaoz U."/>
            <person name="Brodie E.L."/>
            <person name="Williams K.H."/>
            <person name="Hubbard S.S."/>
            <person name="Banfield J.F."/>
        </authorList>
    </citation>
    <scope>NUCLEOTIDE SEQUENCE [LARGE SCALE GENOMIC DNA]</scope>
</reference>
<evidence type="ECO:0008006" key="3">
    <source>
        <dbReference type="Google" id="ProtNLM"/>
    </source>
</evidence>
<comment type="caution">
    <text evidence="1">The sequence shown here is derived from an EMBL/GenBank/DDBJ whole genome shotgun (WGS) entry which is preliminary data.</text>
</comment>
<sequence>MKILGKMQNARALVIDIDNTVYDNPAYFQDGNRRELEAAAFCLGHTPERLEQLIQSYRSNQEQLTGRKPTVTETMYHYRLSPDQWSRLRCEVWRPEIFLQPNPALADVICKVSTSWRAVAFATNSPKQIGVRVLTCVGLGDLLSSRKIQVFGPEDVGASKHQPEFFRAVAQELSCLPAECVSIGDREDTEGRVAFQAGYGVAYIVVNVGETITLLRALCDNHGGIYGREN</sequence>
<gene>
    <name evidence="1" type="ORF">A3B74_03595</name>
</gene>